<name>A0ABD3FGM6_9STRA</name>
<comment type="caution">
    <text evidence="2">The sequence shown here is derived from an EMBL/GenBank/DDBJ whole genome shotgun (WGS) entry which is preliminary data.</text>
</comment>
<feature type="region of interest" description="Disordered" evidence="1">
    <location>
        <begin position="377"/>
        <end position="408"/>
    </location>
</feature>
<dbReference type="EMBL" id="JBIMZQ010000022">
    <property type="protein sequence ID" value="KAL3664826.1"/>
    <property type="molecule type" value="Genomic_DNA"/>
</dbReference>
<evidence type="ECO:0000256" key="1">
    <source>
        <dbReference type="SAM" id="MobiDB-lite"/>
    </source>
</evidence>
<keyword evidence="3" id="KW-1185">Reference proteome</keyword>
<feature type="region of interest" description="Disordered" evidence="1">
    <location>
        <begin position="448"/>
        <end position="472"/>
    </location>
</feature>
<evidence type="ECO:0008006" key="4">
    <source>
        <dbReference type="Google" id="ProtNLM"/>
    </source>
</evidence>
<proteinExistence type="predicted"/>
<feature type="compositionally biased region" description="Basic and acidic residues" evidence="1">
    <location>
        <begin position="448"/>
        <end position="460"/>
    </location>
</feature>
<dbReference type="Proteomes" id="UP001632037">
    <property type="component" value="Unassembled WGS sequence"/>
</dbReference>
<evidence type="ECO:0000313" key="2">
    <source>
        <dbReference type="EMBL" id="KAL3664826.1"/>
    </source>
</evidence>
<dbReference type="AlphaFoldDB" id="A0ABD3FGM6"/>
<sequence>MSSNRFVFVDLSALNRDIQAYMQTRKSGFSTEELAAQWPLDPHKLTRFLSVSDGMHSLLRGICNGLMDEDVRAFRAARWDLQIKGRLRDLLYQTLTQEGDGETKMMVLVGAELTDSMLKHVRKYLEAGWSVQIYTFRTKGRKEVERLRSESPDKFHSVFMDRFVIFLLKDGDSLADLPQTSATSSAETANGRYGFMNADVITQIYGKKFYKNVPGATKAQDIRLDFGALTRLACGGDKTDVQRQVAVYGTANDYVVQQLQRRGWTMDKQTGGTVGTALVEMLEDLASSTSSGTSKTLVLLIGIEAQSSQDREKWNRVIVDLVKQNWRIEVCFWRQSFRTSFCSAFKAYPKQITLVKLDEAVDDLLFLSGKARGAKKSNRTTVSAPAVAPPRTGSSSVSTADESEKKEEMEEEKITFEEYIQRLQKIPVVPHAIEPQRYFEFQQERKQLHPPKIERSEARSFKAHQRTANEHEDKDICNSLAGSCILC</sequence>
<reference evidence="2 3" key="1">
    <citation type="submission" date="2024-09" db="EMBL/GenBank/DDBJ databases">
        <title>Genome sequencing and assembly of Phytophthora oleae, isolate VK10A, causative agent of rot of olive drupes.</title>
        <authorList>
            <person name="Conti Taguali S."/>
            <person name="Riolo M."/>
            <person name="La Spada F."/>
            <person name="Cacciola S.O."/>
            <person name="Dionisio G."/>
        </authorList>
    </citation>
    <scope>NUCLEOTIDE SEQUENCE [LARGE SCALE GENOMIC DNA]</scope>
    <source>
        <strain evidence="2 3">VK10A</strain>
    </source>
</reference>
<protein>
    <recommendedName>
        <fullName evidence="4">NYN domain-containing protein</fullName>
    </recommendedName>
</protein>
<evidence type="ECO:0000313" key="3">
    <source>
        <dbReference type="Proteomes" id="UP001632037"/>
    </source>
</evidence>
<gene>
    <name evidence="2" type="ORF">V7S43_010006</name>
</gene>
<organism evidence="2 3">
    <name type="scientific">Phytophthora oleae</name>
    <dbReference type="NCBI Taxonomy" id="2107226"/>
    <lineage>
        <taxon>Eukaryota</taxon>
        <taxon>Sar</taxon>
        <taxon>Stramenopiles</taxon>
        <taxon>Oomycota</taxon>
        <taxon>Peronosporomycetes</taxon>
        <taxon>Peronosporales</taxon>
        <taxon>Peronosporaceae</taxon>
        <taxon>Phytophthora</taxon>
    </lineage>
</organism>
<accession>A0ABD3FGM6</accession>